<dbReference type="PROSITE" id="PS51257">
    <property type="entry name" value="PROKAR_LIPOPROTEIN"/>
    <property type="match status" value="1"/>
</dbReference>
<dbReference type="InterPro" id="IPR052336">
    <property type="entry name" value="MlaD_Phospholipid_Transporter"/>
</dbReference>
<name>A0A3N0CH70_9ACTN</name>
<proteinExistence type="predicted"/>
<reference evidence="3 4" key="1">
    <citation type="submission" date="2018-11" db="EMBL/GenBank/DDBJ databases">
        <authorList>
            <person name="Li F."/>
        </authorList>
    </citation>
    <scope>NUCLEOTIDE SEQUENCE [LARGE SCALE GENOMIC DNA]</scope>
    <source>
        <strain evidence="3 4">Gsoil 097</strain>
    </source>
</reference>
<dbReference type="NCBIfam" id="TIGR00996">
    <property type="entry name" value="Mtu_fam_mce"/>
    <property type="match status" value="1"/>
</dbReference>
<dbReference type="AlphaFoldDB" id="A0A3N0CH70"/>
<feature type="domain" description="Mce/MlaD" evidence="2">
    <location>
        <begin position="39"/>
        <end position="113"/>
    </location>
</feature>
<keyword evidence="4" id="KW-1185">Reference proteome</keyword>
<dbReference type="EMBL" id="RJSE01000007">
    <property type="protein sequence ID" value="RNL62792.1"/>
    <property type="molecule type" value="Genomic_DNA"/>
</dbReference>
<dbReference type="OrthoDB" id="9774928at2"/>
<dbReference type="Proteomes" id="UP000267128">
    <property type="component" value="Unassembled WGS sequence"/>
</dbReference>
<evidence type="ECO:0000313" key="3">
    <source>
        <dbReference type="EMBL" id="RNL62792.1"/>
    </source>
</evidence>
<protein>
    <submittedName>
        <fullName evidence="3">MCE family protein</fullName>
    </submittedName>
</protein>
<accession>A0A3N0CH70</accession>
<organism evidence="3 4">
    <name type="scientific">Nocardioides marmoriginsengisoli</name>
    <dbReference type="NCBI Taxonomy" id="661483"/>
    <lineage>
        <taxon>Bacteria</taxon>
        <taxon>Bacillati</taxon>
        <taxon>Actinomycetota</taxon>
        <taxon>Actinomycetes</taxon>
        <taxon>Propionibacteriales</taxon>
        <taxon>Nocardioidaceae</taxon>
        <taxon>Nocardioides</taxon>
    </lineage>
</organism>
<dbReference type="PANTHER" id="PTHR33371">
    <property type="entry name" value="INTERMEMBRANE PHOSPHOLIPID TRANSPORT SYSTEM BINDING PROTEIN MLAD-RELATED"/>
    <property type="match status" value="1"/>
</dbReference>
<comment type="caution">
    <text evidence="3">The sequence shown here is derived from an EMBL/GenBank/DDBJ whole genome shotgun (WGS) entry which is preliminary data.</text>
</comment>
<evidence type="ECO:0000256" key="1">
    <source>
        <dbReference type="SAM" id="MobiDB-lite"/>
    </source>
</evidence>
<dbReference type="GO" id="GO:0005576">
    <property type="term" value="C:extracellular region"/>
    <property type="evidence" value="ECO:0007669"/>
    <property type="project" value="TreeGrafter"/>
</dbReference>
<evidence type="ECO:0000259" key="2">
    <source>
        <dbReference type="Pfam" id="PF02470"/>
    </source>
</evidence>
<dbReference type="PANTHER" id="PTHR33371:SF15">
    <property type="entry name" value="LIPOPROTEIN LPRN"/>
    <property type="match status" value="1"/>
</dbReference>
<dbReference type="Pfam" id="PF02470">
    <property type="entry name" value="MlaD"/>
    <property type="match status" value="1"/>
</dbReference>
<dbReference type="InterPro" id="IPR005693">
    <property type="entry name" value="Mce"/>
</dbReference>
<dbReference type="InterPro" id="IPR003399">
    <property type="entry name" value="Mce/MlaD"/>
</dbReference>
<feature type="region of interest" description="Disordered" evidence="1">
    <location>
        <begin position="374"/>
        <end position="419"/>
    </location>
</feature>
<gene>
    <name evidence="3" type="ORF">EFK50_13680</name>
</gene>
<dbReference type="RefSeq" id="WP_123228086.1">
    <property type="nucleotide sequence ID" value="NZ_RJSE01000007.1"/>
</dbReference>
<sequence>MNKFHALLISGALISTTGCSFTGINTVSLPLSKGRGDDAVTVKVQLENSTNLVPNSEVKYGEVTIGSIRKIELENWTATLTIGLEKDSKVPADVTAKVAQKSLLGAEYLELKKPTGTRTAGANDFLEDGDVIDLKRTERYPETEEVLSAASLLLNGGGLPALKTISSEANLALTGRAGDVKSFVRRVDETTRRLDAQRDSITGAMEKLDALSRTINGQSDVLDRALVSFPKGAQMLDEEEQQLLNALRGLGRLEDATAVTFAPNDQAFGRILDNLVPVTTQVANVDHLAAALESVSYPFPSTKMKAITRSDYLNLGGTIVLDAGDIAKNFLGLTSLDGLFTGFVKGLPNGAAGEATNPLTAPVEGLLGQGLDGALGGLGGKGTPKPEKSGSPTTKSPVQPTPTPTSKPNLLELLLGGAK</sequence>
<evidence type="ECO:0000313" key="4">
    <source>
        <dbReference type="Proteomes" id="UP000267128"/>
    </source>
</evidence>